<protein>
    <submittedName>
        <fullName evidence="2">Uncharacterized protein</fullName>
    </submittedName>
</protein>
<evidence type="ECO:0000313" key="2">
    <source>
        <dbReference type="EMBL" id="KAK3777453.1"/>
    </source>
</evidence>
<accession>A0AAE0ZY60</accession>
<organism evidence="2 3">
    <name type="scientific">Elysia crispata</name>
    <name type="common">lettuce slug</name>
    <dbReference type="NCBI Taxonomy" id="231223"/>
    <lineage>
        <taxon>Eukaryota</taxon>
        <taxon>Metazoa</taxon>
        <taxon>Spiralia</taxon>
        <taxon>Lophotrochozoa</taxon>
        <taxon>Mollusca</taxon>
        <taxon>Gastropoda</taxon>
        <taxon>Heterobranchia</taxon>
        <taxon>Euthyneura</taxon>
        <taxon>Panpulmonata</taxon>
        <taxon>Sacoglossa</taxon>
        <taxon>Placobranchoidea</taxon>
        <taxon>Plakobranchidae</taxon>
        <taxon>Elysia</taxon>
    </lineage>
</organism>
<evidence type="ECO:0000313" key="3">
    <source>
        <dbReference type="Proteomes" id="UP001283361"/>
    </source>
</evidence>
<dbReference type="Proteomes" id="UP001283361">
    <property type="component" value="Unassembled WGS sequence"/>
</dbReference>
<gene>
    <name evidence="2" type="ORF">RRG08_032556</name>
</gene>
<dbReference type="EMBL" id="JAWDGP010003079">
    <property type="protein sequence ID" value="KAK3777453.1"/>
    <property type="molecule type" value="Genomic_DNA"/>
</dbReference>
<keyword evidence="3" id="KW-1185">Reference proteome</keyword>
<dbReference type="AlphaFoldDB" id="A0AAE0ZY60"/>
<comment type="caution">
    <text evidence="2">The sequence shown here is derived from an EMBL/GenBank/DDBJ whole genome shotgun (WGS) entry which is preliminary data.</text>
</comment>
<evidence type="ECO:0000256" key="1">
    <source>
        <dbReference type="SAM" id="MobiDB-lite"/>
    </source>
</evidence>
<feature type="compositionally biased region" description="Polar residues" evidence="1">
    <location>
        <begin position="79"/>
        <end position="97"/>
    </location>
</feature>
<sequence length="97" mass="10516">MMEGDIQGIHHHAGDSRRALQTESSESKHGVRLKQRKESRGSLGLESGLAPFIQGSLDQQTVNQNRHEEFPGQTESRENGNINLLTPSAAGSTNGPL</sequence>
<feature type="region of interest" description="Disordered" evidence="1">
    <location>
        <begin position="1"/>
        <end position="46"/>
    </location>
</feature>
<reference evidence="2" key="1">
    <citation type="journal article" date="2023" name="G3 (Bethesda)">
        <title>A reference genome for the long-term kleptoplast-retaining sea slug Elysia crispata morphotype clarki.</title>
        <authorList>
            <person name="Eastman K.E."/>
            <person name="Pendleton A.L."/>
            <person name="Shaikh M.A."/>
            <person name="Suttiyut T."/>
            <person name="Ogas R."/>
            <person name="Tomko P."/>
            <person name="Gavelis G."/>
            <person name="Widhalm J.R."/>
            <person name="Wisecaver J.H."/>
        </authorList>
    </citation>
    <scope>NUCLEOTIDE SEQUENCE</scope>
    <source>
        <strain evidence="2">ECLA1</strain>
    </source>
</reference>
<feature type="compositionally biased region" description="Basic and acidic residues" evidence="1">
    <location>
        <begin position="65"/>
        <end position="78"/>
    </location>
</feature>
<feature type="compositionally biased region" description="Basic and acidic residues" evidence="1">
    <location>
        <begin position="12"/>
        <end position="29"/>
    </location>
</feature>
<proteinExistence type="predicted"/>
<name>A0AAE0ZY60_9GAST</name>
<feature type="region of interest" description="Disordered" evidence="1">
    <location>
        <begin position="63"/>
        <end position="97"/>
    </location>
</feature>